<name>A0A9D1NI53_9FIRM</name>
<comment type="caution">
    <text evidence="2">The sequence shown here is derived from an EMBL/GenBank/DDBJ whole genome shotgun (WGS) entry which is preliminary data.</text>
</comment>
<dbReference type="Proteomes" id="UP000886743">
    <property type="component" value="Unassembled WGS sequence"/>
</dbReference>
<proteinExistence type="predicted"/>
<dbReference type="EMBL" id="DVOF01000151">
    <property type="protein sequence ID" value="HIV02971.1"/>
    <property type="molecule type" value="Genomic_DNA"/>
</dbReference>
<protein>
    <recommendedName>
        <fullName evidence="4">Right handed beta helix domain-containing protein</fullName>
    </recommendedName>
</protein>
<reference evidence="2" key="1">
    <citation type="submission" date="2020-10" db="EMBL/GenBank/DDBJ databases">
        <authorList>
            <person name="Gilroy R."/>
        </authorList>
    </citation>
    <scope>NUCLEOTIDE SEQUENCE</scope>
    <source>
        <strain evidence="2">4920</strain>
    </source>
</reference>
<evidence type="ECO:0000256" key="1">
    <source>
        <dbReference type="SAM" id="SignalP"/>
    </source>
</evidence>
<sequence>MKTFLSCILALTVICGVWFPLSTSAAGTEGLSAEGRISLQEGQITGSVELTNHTGTQQSADVMFAVYEDDTLAAIRTKRVAVPAGETAVTQTLALDANATVSESATVKLMVWEDLLLCRPLCSAVQTSLAALRAGLSWEPPALENPTVIDFAPTGYSPKLDDNKDYILRLPPDEPRTETVRIRGGRNVVLIGGQIEIPDRNASDHRAIYIEDGAPGRTVHIEGVLVTCHGENEGDAIAISAPNTIVQVENFRVENLQGAKDTNAGHNHSDIIQPWGGVLELRVDHLTGSSNYQGLFLNADYNQNGAFILKNINLTANAEWFDGAGGGYMIWLDEKSSLPPQTVLENVYVTPRSGANLGKAVHPDDDTLAISSDGAFAAWPSLTHVRGGVSLAPEGMPDFVPAGSVGIGYVSPWGNLY</sequence>
<reference evidence="2" key="2">
    <citation type="journal article" date="2021" name="PeerJ">
        <title>Extensive microbial diversity within the chicken gut microbiome revealed by metagenomics and culture.</title>
        <authorList>
            <person name="Gilroy R."/>
            <person name="Ravi A."/>
            <person name="Getino M."/>
            <person name="Pursley I."/>
            <person name="Horton D.L."/>
            <person name="Alikhan N.F."/>
            <person name="Baker D."/>
            <person name="Gharbi K."/>
            <person name="Hall N."/>
            <person name="Watson M."/>
            <person name="Adriaenssens E.M."/>
            <person name="Foster-Nyarko E."/>
            <person name="Jarju S."/>
            <person name="Secka A."/>
            <person name="Antonio M."/>
            <person name="Oren A."/>
            <person name="Chaudhuri R.R."/>
            <person name="La Ragione R."/>
            <person name="Hildebrand F."/>
            <person name="Pallen M.J."/>
        </authorList>
    </citation>
    <scope>NUCLEOTIDE SEQUENCE</scope>
    <source>
        <strain evidence="2">4920</strain>
    </source>
</reference>
<dbReference type="AlphaFoldDB" id="A0A9D1NI53"/>
<evidence type="ECO:0008006" key="4">
    <source>
        <dbReference type="Google" id="ProtNLM"/>
    </source>
</evidence>
<keyword evidence="1" id="KW-0732">Signal</keyword>
<organism evidence="2 3">
    <name type="scientific">Candidatus Aphodoplasma excrementigallinarum</name>
    <dbReference type="NCBI Taxonomy" id="2840673"/>
    <lineage>
        <taxon>Bacteria</taxon>
        <taxon>Bacillati</taxon>
        <taxon>Bacillota</taxon>
        <taxon>Clostridia</taxon>
        <taxon>Eubacteriales</taxon>
        <taxon>Candidatus Aphodoplasma</taxon>
    </lineage>
</organism>
<gene>
    <name evidence="2" type="ORF">IAC74_05300</name>
</gene>
<evidence type="ECO:0000313" key="2">
    <source>
        <dbReference type="EMBL" id="HIV02971.1"/>
    </source>
</evidence>
<feature type="chain" id="PRO_5038712557" description="Right handed beta helix domain-containing protein" evidence="1">
    <location>
        <begin position="26"/>
        <end position="417"/>
    </location>
</feature>
<evidence type="ECO:0000313" key="3">
    <source>
        <dbReference type="Proteomes" id="UP000886743"/>
    </source>
</evidence>
<accession>A0A9D1NI53</accession>
<feature type="signal peptide" evidence="1">
    <location>
        <begin position="1"/>
        <end position="25"/>
    </location>
</feature>